<evidence type="ECO:0000313" key="1">
    <source>
        <dbReference type="EMBL" id="GCC52050.1"/>
    </source>
</evidence>
<keyword evidence="1" id="KW-0808">Transferase</keyword>
<dbReference type="SUPFAM" id="SSF53335">
    <property type="entry name" value="S-adenosyl-L-methionine-dependent methyltransferases"/>
    <property type="match status" value="1"/>
</dbReference>
<dbReference type="GO" id="GO:0008168">
    <property type="term" value="F:methyltransferase activity"/>
    <property type="evidence" value="ECO:0007669"/>
    <property type="project" value="UniProtKB-KW"/>
</dbReference>
<name>A0A401UAY2_9BACT</name>
<accession>A0A401UAY2</accession>
<dbReference type="AlphaFoldDB" id="A0A401UAY2"/>
<dbReference type="Proteomes" id="UP000288227">
    <property type="component" value="Unassembled WGS sequence"/>
</dbReference>
<protein>
    <submittedName>
        <fullName evidence="1">Class I SAM-dependent methyltransferase</fullName>
    </submittedName>
</protein>
<dbReference type="Gene3D" id="3.40.50.150">
    <property type="entry name" value="Vaccinia Virus protein VP39"/>
    <property type="match status" value="1"/>
</dbReference>
<dbReference type="EMBL" id="BHXQ01000004">
    <property type="protein sequence ID" value="GCC52050.1"/>
    <property type="molecule type" value="Genomic_DNA"/>
</dbReference>
<dbReference type="InterPro" id="IPR029063">
    <property type="entry name" value="SAM-dependent_MTases_sf"/>
</dbReference>
<sequence>MKAILKKMFPKLVGWRNRLINYAAHYRFKGKSTEQIFETIFKENHWRDSESRSGTGSNKKNTETVIQLVNETLSKFSVQFLLDIPCGDFHWMKHVDLQNTQYLGADIVKELIASNQAQFSTEKIKFEKLNLLNDALPKVDLLFCRDCLVHFSFKDIFKAINNIRDSKATYLMTTTFPNHTNHDILTGDWRPINLQAQPFNFPKPLYVASELFNDDERFADKALAIWRITDVPILQ</sequence>
<gene>
    <name evidence="1" type="ORF">SanaruYs_22820</name>
</gene>
<dbReference type="GO" id="GO:0032259">
    <property type="term" value="P:methylation"/>
    <property type="evidence" value="ECO:0007669"/>
    <property type="project" value="UniProtKB-KW"/>
</dbReference>
<keyword evidence="1" id="KW-0489">Methyltransferase</keyword>
<dbReference type="OrthoDB" id="20930at2"/>
<keyword evidence="2" id="KW-1185">Reference proteome</keyword>
<dbReference type="RefSeq" id="WP_127122699.1">
    <property type="nucleotide sequence ID" value="NZ_BHXQ01000004.1"/>
</dbReference>
<comment type="caution">
    <text evidence="1">The sequence shown here is derived from an EMBL/GenBank/DDBJ whole genome shotgun (WGS) entry which is preliminary data.</text>
</comment>
<evidence type="ECO:0000313" key="2">
    <source>
        <dbReference type="Proteomes" id="UP000288227"/>
    </source>
</evidence>
<reference evidence="1 2" key="1">
    <citation type="submission" date="2018-11" db="EMBL/GenBank/DDBJ databases">
        <title>Chryseotalea sanarue gen. nov., sp., nov., a member of the family Cytophagaceae, isolated from a brackish lake in Hamamatsu Japan.</title>
        <authorList>
            <person name="Maejima Y."/>
            <person name="Iino T."/>
            <person name="Muraguchi Y."/>
            <person name="Fukuda K."/>
            <person name="Ohkuma M."/>
            <person name="Moriuchi R."/>
            <person name="Dohra H."/>
            <person name="Kimbara K."/>
            <person name="Shintani M."/>
        </authorList>
    </citation>
    <scope>NUCLEOTIDE SEQUENCE [LARGE SCALE GENOMIC DNA]</scope>
    <source>
        <strain evidence="1 2">Ys</strain>
    </source>
</reference>
<organism evidence="1 2">
    <name type="scientific">Chryseotalea sanaruensis</name>
    <dbReference type="NCBI Taxonomy" id="2482724"/>
    <lineage>
        <taxon>Bacteria</taxon>
        <taxon>Pseudomonadati</taxon>
        <taxon>Bacteroidota</taxon>
        <taxon>Cytophagia</taxon>
        <taxon>Cytophagales</taxon>
        <taxon>Chryseotaleaceae</taxon>
        <taxon>Chryseotalea</taxon>
    </lineage>
</organism>
<proteinExistence type="predicted"/>